<dbReference type="PROSITE" id="PS50878">
    <property type="entry name" value="RT_POL"/>
    <property type="match status" value="1"/>
</dbReference>
<evidence type="ECO:0000313" key="2">
    <source>
        <dbReference type="EMBL" id="CAL4251121.1"/>
    </source>
</evidence>
<gene>
    <name evidence="2" type="ORF">MNOR_LOCUS41759</name>
</gene>
<dbReference type="InterPro" id="IPR043502">
    <property type="entry name" value="DNA/RNA_pol_sf"/>
</dbReference>
<dbReference type="GO" id="GO:0071897">
    <property type="term" value="P:DNA biosynthetic process"/>
    <property type="evidence" value="ECO:0007669"/>
    <property type="project" value="UniProtKB-ARBA"/>
</dbReference>
<dbReference type="Pfam" id="PF00078">
    <property type="entry name" value="RVT_1"/>
    <property type="match status" value="1"/>
</dbReference>
<keyword evidence="3" id="KW-1185">Reference proteome</keyword>
<evidence type="ECO:0000313" key="3">
    <source>
        <dbReference type="Proteomes" id="UP001497623"/>
    </source>
</evidence>
<accession>A0AAV2SXX2</accession>
<proteinExistence type="predicted"/>
<dbReference type="Proteomes" id="UP001497623">
    <property type="component" value="Unassembled WGS sequence"/>
</dbReference>
<reference evidence="2 3" key="1">
    <citation type="submission" date="2024-05" db="EMBL/GenBank/DDBJ databases">
        <authorList>
            <person name="Wallberg A."/>
        </authorList>
    </citation>
    <scope>NUCLEOTIDE SEQUENCE [LARGE SCALE GENOMIC DNA]</scope>
</reference>
<sequence length="268" mass="30510">MPLPSSIDDANCPNDILQLWEGHFQNIYNCIPKQCHSQSFSLDSEYCNVKVNNSEICDAIKSLENNKSCGLDGIYTEHLKYASNRLIPLLSLCFSGLLVHGILPDSLMSVVLVPIVKNKCGNINSKDNYRPIALASIVSKLMERIILNRIEHLLTTNANQFGFKKGHGTDQCIYVLKEVIQLYQSLNTCMSICFLDASKAFDRVNHQLLFKKLEHRGVPGYILRILVFWYENQTMHVRWGNLISDAFQVSNGVRQGYSLTLLFQCIYR</sequence>
<dbReference type="CDD" id="cd01650">
    <property type="entry name" value="RT_nLTR_like"/>
    <property type="match status" value="1"/>
</dbReference>
<protein>
    <recommendedName>
        <fullName evidence="1">Reverse transcriptase domain-containing protein</fullName>
    </recommendedName>
</protein>
<name>A0AAV2SXX2_MEGNR</name>
<organism evidence="2 3">
    <name type="scientific">Meganyctiphanes norvegica</name>
    <name type="common">Northern krill</name>
    <name type="synonym">Thysanopoda norvegica</name>
    <dbReference type="NCBI Taxonomy" id="48144"/>
    <lineage>
        <taxon>Eukaryota</taxon>
        <taxon>Metazoa</taxon>
        <taxon>Ecdysozoa</taxon>
        <taxon>Arthropoda</taxon>
        <taxon>Crustacea</taxon>
        <taxon>Multicrustacea</taxon>
        <taxon>Malacostraca</taxon>
        <taxon>Eumalacostraca</taxon>
        <taxon>Eucarida</taxon>
        <taxon>Euphausiacea</taxon>
        <taxon>Euphausiidae</taxon>
        <taxon>Meganyctiphanes</taxon>
    </lineage>
</organism>
<feature type="domain" description="Reverse transcriptase" evidence="1">
    <location>
        <begin position="96"/>
        <end position="268"/>
    </location>
</feature>
<dbReference type="EMBL" id="CAXKWB010168682">
    <property type="protein sequence ID" value="CAL4251121.1"/>
    <property type="molecule type" value="Genomic_DNA"/>
</dbReference>
<dbReference type="InterPro" id="IPR000477">
    <property type="entry name" value="RT_dom"/>
</dbReference>
<comment type="caution">
    <text evidence="2">The sequence shown here is derived from an EMBL/GenBank/DDBJ whole genome shotgun (WGS) entry which is preliminary data.</text>
</comment>
<dbReference type="SUPFAM" id="SSF56672">
    <property type="entry name" value="DNA/RNA polymerases"/>
    <property type="match status" value="1"/>
</dbReference>
<dbReference type="AlphaFoldDB" id="A0AAV2SXX2"/>
<dbReference type="PANTHER" id="PTHR19446">
    <property type="entry name" value="REVERSE TRANSCRIPTASES"/>
    <property type="match status" value="1"/>
</dbReference>
<evidence type="ECO:0000259" key="1">
    <source>
        <dbReference type="PROSITE" id="PS50878"/>
    </source>
</evidence>